<feature type="compositionally biased region" description="Low complexity" evidence="1">
    <location>
        <begin position="98"/>
        <end position="108"/>
    </location>
</feature>
<gene>
    <name evidence="2" type="ORF">niasHT_035155</name>
</gene>
<feature type="compositionally biased region" description="Basic and acidic residues" evidence="1">
    <location>
        <begin position="330"/>
        <end position="343"/>
    </location>
</feature>
<feature type="compositionally biased region" description="Low complexity" evidence="1">
    <location>
        <begin position="237"/>
        <end position="252"/>
    </location>
</feature>
<protein>
    <recommendedName>
        <fullName evidence="4">ASD2 domain-containing protein</fullName>
    </recommendedName>
</protein>
<feature type="compositionally biased region" description="Polar residues" evidence="1">
    <location>
        <begin position="109"/>
        <end position="128"/>
    </location>
</feature>
<dbReference type="Proteomes" id="UP001620626">
    <property type="component" value="Unassembled WGS sequence"/>
</dbReference>
<accession>A0ABD2IWN2</accession>
<evidence type="ECO:0008006" key="4">
    <source>
        <dbReference type="Google" id="ProtNLM"/>
    </source>
</evidence>
<evidence type="ECO:0000313" key="2">
    <source>
        <dbReference type="EMBL" id="KAL3084329.1"/>
    </source>
</evidence>
<dbReference type="EMBL" id="JBICBT010001082">
    <property type="protein sequence ID" value="KAL3084329.1"/>
    <property type="molecule type" value="Genomic_DNA"/>
</dbReference>
<keyword evidence="3" id="KW-1185">Reference proteome</keyword>
<organism evidence="2 3">
    <name type="scientific">Heterodera trifolii</name>
    <dbReference type="NCBI Taxonomy" id="157864"/>
    <lineage>
        <taxon>Eukaryota</taxon>
        <taxon>Metazoa</taxon>
        <taxon>Ecdysozoa</taxon>
        <taxon>Nematoda</taxon>
        <taxon>Chromadorea</taxon>
        <taxon>Rhabditida</taxon>
        <taxon>Tylenchina</taxon>
        <taxon>Tylenchomorpha</taxon>
        <taxon>Tylenchoidea</taxon>
        <taxon>Heteroderidae</taxon>
        <taxon>Heteroderinae</taxon>
        <taxon>Heterodera</taxon>
    </lineage>
</organism>
<name>A0ABD2IWN2_9BILA</name>
<feature type="region of interest" description="Disordered" evidence="1">
    <location>
        <begin position="187"/>
        <end position="253"/>
    </location>
</feature>
<proteinExistence type="predicted"/>
<feature type="region of interest" description="Disordered" evidence="1">
    <location>
        <begin position="318"/>
        <end position="416"/>
    </location>
</feature>
<feature type="region of interest" description="Disordered" evidence="1">
    <location>
        <begin position="1"/>
        <end position="128"/>
    </location>
</feature>
<feature type="compositionally biased region" description="Low complexity" evidence="1">
    <location>
        <begin position="67"/>
        <end position="79"/>
    </location>
</feature>
<feature type="compositionally biased region" description="Polar residues" evidence="1">
    <location>
        <begin position="24"/>
        <end position="46"/>
    </location>
</feature>
<reference evidence="2 3" key="1">
    <citation type="submission" date="2024-10" db="EMBL/GenBank/DDBJ databases">
        <authorList>
            <person name="Kim D."/>
        </authorList>
    </citation>
    <scope>NUCLEOTIDE SEQUENCE [LARGE SCALE GENOMIC DNA]</scope>
    <source>
        <strain evidence="2">BH-2024</strain>
    </source>
</reference>
<dbReference type="AlphaFoldDB" id="A0ABD2IWN2"/>
<evidence type="ECO:0000256" key="1">
    <source>
        <dbReference type="SAM" id="MobiDB-lite"/>
    </source>
</evidence>
<evidence type="ECO:0000313" key="3">
    <source>
        <dbReference type="Proteomes" id="UP001620626"/>
    </source>
</evidence>
<comment type="caution">
    <text evidence="2">The sequence shown here is derived from an EMBL/GenBank/DDBJ whole genome shotgun (WGS) entry which is preliminary data.</text>
</comment>
<sequence length="641" mass="71147">MDYEDDTLTNANKNRAASRKVFQQWGNSTKQTEGTTTQPKQQQFTHFQAAAMSLHSSDHPQQLQHCPSSSSSPSSSPSPLQVFLHRSPSGAQRKIRQKVQQQQQNQQQFPLTNGFSVPSAQQQMPSSYGRSVIHENGYKSILDREEKPTDAGESPSLGQLIDRMNRLDSSGIGISSCADDLSHATPCPSVSHLRSVPDPSSPWAAAGGGGGGSIDKVPMPSSPLSLIGSVFGDHSHQTPSPQHNHPQQQQKQFACTSVAAPFAKPTVQVHPLPVPPRHRSLSAFAPPTAQLTTKPTPPPLPPKKHSLAMSFLMAKRSFPTDQTPSENGTDEQHKGYDNGDILRKSLRWAPSVATADEMTTKNNAKNELKTEENSEGKQWKEEEENEERREKEGKKGRGTGDAPPARTAPAECPSRRIPTAFCAQSPPLSLSTSPSLTSLQNSLQFAADNPEKHSGEQLQELERRRLYSIESLAKKISDREQDRELLCRDMDEIDNIRMSLFARISHNGALIGRLNNLLTQTEKLADLETKIHFQMERMALSHGTEEMGRCLRDQLFDLRFLRNSLEERESAIDSEMAEELGEAEGLQEWLFCREQLAKLSAERCHLNMRLRDVRTLLESLQGICLMPTPKGGKENALMTER</sequence>
<feature type="compositionally biased region" description="Basic and acidic residues" evidence="1">
    <location>
        <begin position="364"/>
        <end position="395"/>
    </location>
</feature>